<comment type="caution">
    <text evidence="1">The sequence shown here is derived from an EMBL/GenBank/DDBJ whole genome shotgun (WGS) entry which is preliminary data.</text>
</comment>
<organism evidence="1 2">
    <name type="scientific">Pseudomonas frederiksbergensis</name>
    <dbReference type="NCBI Taxonomy" id="104087"/>
    <lineage>
        <taxon>Bacteria</taxon>
        <taxon>Pseudomonadati</taxon>
        <taxon>Pseudomonadota</taxon>
        <taxon>Gammaproteobacteria</taxon>
        <taxon>Pseudomonadales</taxon>
        <taxon>Pseudomonadaceae</taxon>
        <taxon>Pseudomonas</taxon>
    </lineage>
</organism>
<dbReference type="EMBL" id="MOBP01000021">
    <property type="protein sequence ID" value="RON47750.1"/>
    <property type="molecule type" value="Genomic_DNA"/>
</dbReference>
<gene>
    <name evidence="1" type="ORF">BK665_25710</name>
</gene>
<dbReference type="AlphaFoldDB" id="A0A423K7M2"/>
<protein>
    <submittedName>
        <fullName evidence="1">Uncharacterized protein</fullName>
    </submittedName>
</protein>
<name>A0A423K7M2_9PSED</name>
<reference evidence="1 2" key="1">
    <citation type="submission" date="2016-10" db="EMBL/GenBank/DDBJ databases">
        <title>Comparative genome analysis of multiple Pseudomonas spp. focuses on biocontrol and plant growth promoting traits.</title>
        <authorList>
            <person name="Tao X.-Y."/>
            <person name="Taylor C.G."/>
        </authorList>
    </citation>
    <scope>NUCLEOTIDE SEQUENCE [LARGE SCALE GENOMIC DNA]</scope>
    <source>
        <strain evidence="1 2">39A2</strain>
    </source>
</reference>
<evidence type="ECO:0000313" key="1">
    <source>
        <dbReference type="EMBL" id="RON47750.1"/>
    </source>
</evidence>
<dbReference type="Proteomes" id="UP000283627">
    <property type="component" value="Unassembled WGS sequence"/>
</dbReference>
<sequence>MSTFVRSLTVEIFNASAADITVNYALLTGGEWTSPPIPGSVICSTQQRSYVNGVTNTLSSLGGQILLMPAAGGSITPIWTWPSDSRVSGSVSNAATDLAVSNQMINTQTNNPTMQIVISNATTFSKFDPAVKKADL</sequence>
<evidence type="ECO:0000313" key="2">
    <source>
        <dbReference type="Proteomes" id="UP000283627"/>
    </source>
</evidence>
<proteinExistence type="predicted"/>
<dbReference type="RefSeq" id="WP_123409690.1">
    <property type="nucleotide sequence ID" value="NZ_MOBP01000021.1"/>
</dbReference>
<dbReference type="OrthoDB" id="6905453at2"/>
<accession>A0A423K7M2</accession>